<dbReference type="AlphaFoldDB" id="A0A0D5CF44"/>
<organism evidence="3 5">
    <name type="scientific">Clavibacter michiganensis subsp. insidiosus</name>
    <dbReference type="NCBI Taxonomy" id="33014"/>
    <lineage>
        <taxon>Bacteria</taxon>
        <taxon>Bacillati</taxon>
        <taxon>Actinomycetota</taxon>
        <taxon>Actinomycetes</taxon>
        <taxon>Micrococcales</taxon>
        <taxon>Microbacteriaceae</taxon>
        <taxon>Clavibacter</taxon>
    </lineage>
</organism>
<feature type="transmembrane region" description="Helical" evidence="2">
    <location>
        <begin position="9"/>
        <end position="25"/>
    </location>
</feature>
<protein>
    <recommendedName>
        <fullName evidence="7">Integral membrane protein</fullName>
    </recommendedName>
</protein>
<reference evidence="4 6" key="2">
    <citation type="submission" date="2018-08" db="EMBL/GenBank/DDBJ databases">
        <title>Genome Sequence of Clavibacter michiganensis Subspecies type strains, and the Atypical Peach-Colored Strains Isolated from Tomato.</title>
        <authorList>
            <person name="Osdaghi E."/>
            <person name="Portier P."/>
            <person name="Briand M."/>
            <person name="Jacques M.-A."/>
        </authorList>
    </citation>
    <scope>NUCLEOTIDE SEQUENCE [LARGE SCALE GENOMIC DNA]</scope>
    <source>
        <strain evidence="4 6">CFBP 6488</strain>
    </source>
</reference>
<dbReference type="KEGG" id="cmh:VO01_00995"/>
<feature type="transmembrane region" description="Helical" evidence="2">
    <location>
        <begin position="31"/>
        <end position="49"/>
    </location>
</feature>
<reference evidence="3 5" key="1">
    <citation type="journal article" date="2015" name="Genome Announc.">
        <title>Complete Genome Sequence of Clavibacter michiganensis subsp. insidiosus R1-1 Using PacBio Single-Molecule Real-Time Technology.</title>
        <authorList>
            <person name="Lu Y."/>
            <person name="Samac D.A."/>
            <person name="Glazebrook J."/>
            <person name="Ishimaru C.A."/>
        </authorList>
    </citation>
    <scope>NUCLEOTIDE SEQUENCE [LARGE SCALE GENOMIC DNA]</scope>
    <source>
        <strain evidence="3 5">R1-1</strain>
    </source>
</reference>
<evidence type="ECO:0000256" key="1">
    <source>
        <dbReference type="SAM" id="MobiDB-lite"/>
    </source>
</evidence>
<dbReference type="PATRIC" id="fig|33014.5.peg.218"/>
<evidence type="ECO:0000313" key="6">
    <source>
        <dbReference type="Proteomes" id="UP000266634"/>
    </source>
</evidence>
<accession>A0A0D5CF44</accession>
<evidence type="ECO:0008006" key="7">
    <source>
        <dbReference type="Google" id="ProtNLM"/>
    </source>
</evidence>
<evidence type="ECO:0000313" key="3">
    <source>
        <dbReference type="EMBL" id="AJW77909.1"/>
    </source>
</evidence>
<dbReference type="EMBL" id="QWEA01000230">
    <property type="protein sequence ID" value="RIJ42265.1"/>
    <property type="molecule type" value="Genomic_DNA"/>
</dbReference>
<sequence>MKRLRPSDILYLAILIVVGTLSIALPQDRALVQGIAIGATAVLLVVGFLEYRNRRRHQAAQDPSLERSVSDGGDSPS</sequence>
<feature type="region of interest" description="Disordered" evidence="1">
    <location>
        <begin position="55"/>
        <end position="77"/>
    </location>
</feature>
<dbReference type="HOGENOM" id="CLU_2631817_0_0_11"/>
<evidence type="ECO:0000256" key="2">
    <source>
        <dbReference type="SAM" id="Phobius"/>
    </source>
</evidence>
<name>A0A0D5CF44_9MICO</name>
<evidence type="ECO:0000313" key="5">
    <source>
        <dbReference type="Proteomes" id="UP000032604"/>
    </source>
</evidence>
<keyword evidence="2" id="KW-0812">Transmembrane</keyword>
<proteinExistence type="predicted"/>
<keyword evidence="2" id="KW-1133">Transmembrane helix</keyword>
<dbReference type="Proteomes" id="UP000266634">
    <property type="component" value="Unassembled WGS sequence"/>
</dbReference>
<evidence type="ECO:0000313" key="4">
    <source>
        <dbReference type="EMBL" id="RIJ42265.1"/>
    </source>
</evidence>
<dbReference type="Proteomes" id="UP000032604">
    <property type="component" value="Chromosome"/>
</dbReference>
<keyword evidence="2" id="KW-0472">Membrane</keyword>
<gene>
    <name evidence="4" type="ORF">DZF93_07395</name>
    <name evidence="3" type="ORF">VO01_00995</name>
</gene>
<dbReference type="EMBL" id="CP011043">
    <property type="protein sequence ID" value="AJW77909.1"/>
    <property type="molecule type" value="Genomic_DNA"/>
</dbReference>